<name>A0A0K1EBM5_CHOCO</name>
<gene>
    <name evidence="1" type="ORF">CMC5_023970</name>
</gene>
<dbReference type="OrthoDB" id="2604320at2"/>
<reference evidence="1 2" key="1">
    <citation type="submission" date="2015-07" db="EMBL/GenBank/DDBJ databases">
        <title>Genome analysis of myxobacterium Chondromyces crocatus Cm c5 reveals a high potential for natural compound synthesis and the genetic basis for the loss of fruiting body formation.</title>
        <authorList>
            <person name="Zaburannyi N."/>
            <person name="Bunk B."/>
            <person name="Maier J."/>
            <person name="Overmann J."/>
            <person name="Mueller R."/>
        </authorList>
    </citation>
    <scope>NUCLEOTIDE SEQUENCE [LARGE SCALE GENOMIC DNA]</scope>
    <source>
        <strain evidence="1 2">Cm c5</strain>
    </source>
</reference>
<evidence type="ECO:0000313" key="1">
    <source>
        <dbReference type="EMBL" id="AKT38254.1"/>
    </source>
</evidence>
<keyword evidence="2" id="KW-1185">Reference proteome</keyword>
<dbReference type="STRING" id="52.CMC5_023970"/>
<dbReference type="RefSeq" id="WP_050430508.1">
    <property type="nucleotide sequence ID" value="NZ_CP012159.1"/>
</dbReference>
<dbReference type="EMBL" id="CP012159">
    <property type="protein sequence ID" value="AKT38254.1"/>
    <property type="molecule type" value="Genomic_DNA"/>
</dbReference>
<evidence type="ECO:0008006" key="3">
    <source>
        <dbReference type="Google" id="ProtNLM"/>
    </source>
</evidence>
<evidence type="ECO:0000313" key="2">
    <source>
        <dbReference type="Proteomes" id="UP000067626"/>
    </source>
</evidence>
<accession>A0A0K1EBM5</accession>
<dbReference type="Proteomes" id="UP000067626">
    <property type="component" value="Chromosome"/>
</dbReference>
<dbReference type="KEGG" id="ccro:CMC5_023970"/>
<protein>
    <recommendedName>
        <fullName evidence="3">Phage tail protein</fullName>
    </recommendedName>
</protein>
<sequence>MSDAIRVNGNQYDWGSIKVKILGEEFYGFTAVSHSQKRERAKAYGFGKHRAPRGRTRGRYSAEGKMTGWKSSVEALRAFLASQSPDGTNYGDVEFDIVIQYIEPDETPITEELFQCVVASEDASHEENTDPLKEEIGLDVMYIKKNGRTLFDNSDKTR</sequence>
<dbReference type="AlphaFoldDB" id="A0A0K1EBM5"/>
<organism evidence="1 2">
    <name type="scientific">Chondromyces crocatus</name>
    <dbReference type="NCBI Taxonomy" id="52"/>
    <lineage>
        <taxon>Bacteria</taxon>
        <taxon>Pseudomonadati</taxon>
        <taxon>Myxococcota</taxon>
        <taxon>Polyangia</taxon>
        <taxon>Polyangiales</taxon>
        <taxon>Polyangiaceae</taxon>
        <taxon>Chondromyces</taxon>
    </lineage>
</organism>
<proteinExistence type="predicted"/>